<dbReference type="EMBL" id="JABANO010034986">
    <property type="protein sequence ID" value="KAF4704225.1"/>
    <property type="molecule type" value="Genomic_DNA"/>
</dbReference>
<accession>A0A7J6Q6T6</accession>
<sequence length="51" mass="5536">MVSASGSGSSAAPTGREIPGRSFYRIPTLFMAQNALYCARPNIYRDGRVEL</sequence>
<evidence type="ECO:0000313" key="3">
    <source>
        <dbReference type="Proteomes" id="UP000553632"/>
    </source>
</evidence>
<organism evidence="2 3">
    <name type="scientific">Perkinsus olseni</name>
    <name type="common">Perkinsus atlanticus</name>
    <dbReference type="NCBI Taxonomy" id="32597"/>
    <lineage>
        <taxon>Eukaryota</taxon>
        <taxon>Sar</taxon>
        <taxon>Alveolata</taxon>
        <taxon>Perkinsozoa</taxon>
        <taxon>Perkinsea</taxon>
        <taxon>Perkinsida</taxon>
        <taxon>Perkinsidae</taxon>
        <taxon>Perkinsus</taxon>
    </lineage>
</organism>
<dbReference type="AlphaFoldDB" id="A0A7J6Q6T6"/>
<keyword evidence="3" id="KW-1185">Reference proteome</keyword>
<evidence type="ECO:0000256" key="1">
    <source>
        <dbReference type="SAM" id="MobiDB-lite"/>
    </source>
</evidence>
<feature type="non-terminal residue" evidence="2">
    <location>
        <position position="51"/>
    </location>
</feature>
<feature type="compositionally biased region" description="Low complexity" evidence="1">
    <location>
        <begin position="1"/>
        <end position="12"/>
    </location>
</feature>
<name>A0A7J6Q6T6_PEROL</name>
<proteinExistence type="predicted"/>
<feature type="non-terminal residue" evidence="2">
    <location>
        <position position="1"/>
    </location>
</feature>
<comment type="caution">
    <text evidence="2">The sequence shown here is derived from an EMBL/GenBank/DDBJ whole genome shotgun (WGS) entry which is preliminary data.</text>
</comment>
<dbReference type="Proteomes" id="UP000553632">
    <property type="component" value="Unassembled WGS sequence"/>
</dbReference>
<reference evidence="2 3" key="1">
    <citation type="submission" date="2020-04" db="EMBL/GenBank/DDBJ databases">
        <title>Perkinsus olseni comparative genomics.</title>
        <authorList>
            <person name="Bogema D.R."/>
        </authorList>
    </citation>
    <scope>NUCLEOTIDE SEQUENCE [LARGE SCALE GENOMIC DNA]</scope>
    <source>
        <strain evidence="2 3">ATCC PRA-207</strain>
    </source>
</reference>
<protein>
    <submittedName>
        <fullName evidence="2">Uncharacterized protein</fullName>
    </submittedName>
</protein>
<feature type="region of interest" description="Disordered" evidence="1">
    <location>
        <begin position="1"/>
        <end position="20"/>
    </location>
</feature>
<gene>
    <name evidence="2" type="ORF">FOZ63_018094</name>
</gene>
<evidence type="ECO:0000313" key="2">
    <source>
        <dbReference type="EMBL" id="KAF4704225.1"/>
    </source>
</evidence>